<evidence type="ECO:0000259" key="2">
    <source>
        <dbReference type="Pfam" id="PF07603"/>
    </source>
</evidence>
<dbReference type="InterPro" id="IPR011460">
    <property type="entry name" value="Lcl_C"/>
</dbReference>
<sequence length="221" mass="23927">MKALLLPAGLTQVLRAMTISLAALGGLGCDVNSHSVAGASSRFTKLTHQGEAVAAKSGPWHCVYDQVQGLMWEVKSVQENAHYYKSTYSWFLAEKPSQRLGSCGVGQGFVPCHSEDLVRLLNQINYCGSQQWRVPTAQELTSLVNDAAYPGKAKVPAGLFPHTVKGPYWSSDFHHSQITTVHFGSGEIGRLGPNNAAWLRLVSSDDSLKQHAAIPTSDTLH</sequence>
<name>A0A418YGH5_9GAMM</name>
<dbReference type="Proteomes" id="UP000283255">
    <property type="component" value="Unassembled WGS sequence"/>
</dbReference>
<dbReference type="Pfam" id="PF07603">
    <property type="entry name" value="Lcl_C"/>
    <property type="match status" value="1"/>
</dbReference>
<keyword evidence="4" id="KW-1185">Reference proteome</keyword>
<feature type="signal peptide" evidence="1">
    <location>
        <begin position="1"/>
        <end position="22"/>
    </location>
</feature>
<accession>A0A418YGH5</accession>
<reference evidence="3 4" key="2">
    <citation type="submission" date="2019-01" db="EMBL/GenBank/DDBJ databases">
        <title>Motilimonas pumilus sp. nov., isolated from the gut of sea cucumber (Apostichopus japonicus).</title>
        <authorList>
            <person name="Wang F.-Q."/>
            <person name="Ren L.-H."/>
            <person name="Lin Y.-W."/>
            <person name="Sun G.-H."/>
            <person name="Du Z.-J."/>
            <person name="Zhao J.-X."/>
            <person name="Liu X.-J."/>
            <person name="Liu L.-J."/>
        </authorList>
    </citation>
    <scope>NUCLEOTIDE SEQUENCE [LARGE SCALE GENOMIC DNA]</scope>
    <source>
        <strain evidence="3 4">PLHSC7-2</strain>
    </source>
</reference>
<dbReference type="EMBL" id="QZCH01000007">
    <property type="protein sequence ID" value="RJG48734.1"/>
    <property type="molecule type" value="Genomic_DNA"/>
</dbReference>
<feature type="domain" description="Lcl C-terminal" evidence="2">
    <location>
        <begin position="62"/>
        <end position="202"/>
    </location>
</feature>
<keyword evidence="1" id="KW-0732">Signal</keyword>
<gene>
    <name evidence="3" type="ORF">D1Z90_07700</name>
</gene>
<proteinExistence type="predicted"/>
<dbReference type="AlphaFoldDB" id="A0A418YGH5"/>
<feature type="chain" id="PRO_5019222058" evidence="1">
    <location>
        <begin position="23"/>
        <end position="221"/>
    </location>
</feature>
<organism evidence="3 4">
    <name type="scientific">Motilimonas pumila</name>
    <dbReference type="NCBI Taxonomy" id="2303987"/>
    <lineage>
        <taxon>Bacteria</taxon>
        <taxon>Pseudomonadati</taxon>
        <taxon>Pseudomonadota</taxon>
        <taxon>Gammaproteobacteria</taxon>
        <taxon>Alteromonadales</taxon>
        <taxon>Alteromonadales genera incertae sedis</taxon>
        <taxon>Motilimonas</taxon>
    </lineage>
</organism>
<dbReference type="RefSeq" id="WP_119910174.1">
    <property type="nucleotide sequence ID" value="NZ_QZCH01000007.1"/>
</dbReference>
<evidence type="ECO:0000256" key="1">
    <source>
        <dbReference type="SAM" id="SignalP"/>
    </source>
</evidence>
<protein>
    <submittedName>
        <fullName evidence="3">DUF1566 domain-containing protein</fullName>
    </submittedName>
</protein>
<reference evidence="3 4" key="1">
    <citation type="submission" date="2018-09" db="EMBL/GenBank/DDBJ databases">
        <authorList>
            <person name="Wang F."/>
        </authorList>
    </citation>
    <scope>NUCLEOTIDE SEQUENCE [LARGE SCALE GENOMIC DNA]</scope>
    <source>
        <strain evidence="3 4">PLHSC7-2</strain>
    </source>
</reference>
<dbReference type="OrthoDB" id="9815730at2"/>
<evidence type="ECO:0000313" key="3">
    <source>
        <dbReference type="EMBL" id="RJG48734.1"/>
    </source>
</evidence>
<dbReference type="PROSITE" id="PS51257">
    <property type="entry name" value="PROKAR_LIPOPROTEIN"/>
    <property type="match status" value="1"/>
</dbReference>
<comment type="caution">
    <text evidence="3">The sequence shown here is derived from an EMBL/GenBank/DDBJ whole genome shotgun (WGS) entry which is preliminary data.</text>
</comment>
<evidence type="ECO:0000313" key="4">
    <source>
        <dbReference type="Proteomes" id="UP000283255"/>
    </source>
</evidence>